<dbReference type="InterPro" id="IPR017777">
    <property type="entry name" value="ABC_urea-bd_UrtA"/>
</dbReference>
<dbReference type="Proteomes" id="UP000248627">
    <property type="component" value="Unassembled WGS sequence"/>
</dbReference>
<dbReference type="EMBL" id="POTX01000234">
    <property type="protein sequence ID" value="PZF88567.1"/>
    <property type="molecule type" value="Genomic_DNA"/>
</dbReference>
<protein>
    <submittedName>
        <fullName evidence="1">Urea ABC transporter substrate-binding protein</fullName>
    </submittedName>
</protein>
<reference evidence="1 2" key="1">
    <citation type="submission" date="2018-01" db="EMBL/GenBank/DDBJ databases">
        <title>Draft genome sequence of Jishengella endophytica.</title>
        <authorList>
            <person name="Sahin N."/>
            <person name="Ay H."/>
            <person name="Saygin H."/>
        </authorList>
    </citation>
    <scope>NUCLEOTIDE SEQUENCE [LARGE SCALE GENOMIC DNA]</scope>
    <source>
        <strain evidence="1 2">DSM 45430</strain>
    </source>
</reference>
<name>A0A2W2CKD0_9ACTN</name>
<accession>A0A2W2CKD0</accession>
<dbReference type="InterPro" id="IPR028082">
    <property type="entry name" value="Peripla_BP_I"/>
</dbReference>
<gene>
    <name evidence="1" type="primary">urtA</name>
    <name evidence="1" type="ORF">C1I93_24890</name>
</gene>
<comment type="caution">
    <text evidence="1">The sequence shown here is derived from an EMBL/GenBank/DDBJ whole genome shotgun (WGS) entry which is preliminary data.</text>
</comment>
<dbReference type="Gene3D" id="3.40.50.2300">
    <property type="match status" value="2"/>
</dbReference>
<dbReference type="OrthoDB" id="7337537at2"/>
<keyword evidence="2" id="KW-1185">Reference proteome</keyword>
<dbReference type="NCBIfam" id="TIGR03407">
    <property type="entry name" value="urea_ABC_UrtA"/>
    <property type="match status" value="1"/>
</dbReference>
<dbReference type="AlphaFoldDB" id="A0A2W2CKD0"/>
<evidence type="ECO:0000313" key="1">
    <source>
        <dbReference type="EMBL" id="PZF88567.1"/>
    </source>
</evidence>
<dbReference type="PROSITE" id="PS51257">
    <property type="entry name" value="PROKAR_LIPOPROTEIN"/>
    <property type="match status" value="1"/>
</dbReference>
<dbReference type="SUPFAM" id="SSF53822">
    <property type="entry name" value="Periplasmic binding protein-like I"/>
    <property type="match status" value="1"/>
</dbReference>
<evidence type="ECO:0000313" key="2">
    <source>
        <dbReference type="Proteomes" id="UP000248627"/>
    </source>
</evidence>
<sequence>MTLFQGRRILAGAMTLVAAAALAACGSKTTDENSSAGVAADVSGDTVKVGLLNSLSGTMAISEVTVRDSIMLAIEEINAAGGVLGKKIQPVGEDGASDWPTFAEKAEKLIREDRVAAVFGCWTSASRKAVKPVFEKNKALLFYPVQYEGLEQSPYIFYTGATTNQQIVPGLDYLKAQGAKSLYLVGSDYVFPRTANKIIKAYAEANGMAVLGEDYAPLGSTEFGTITNKVKSSGADAVFNTLNGDSNVAFFKEYKSAGLTAASMPVVSVSIAEEEVKSIGTQYLEGQLTAWNYYQTTAGAANEKFVAAYKARYGADKPTSDPMEAAYVSVHLWKAMVEKAGSFDVEKVREASNGITFDAPEGLVTVDGATQHIAKTARIGKVGADGLITEVWNSGEPITPDPYLKSYPWAGGLS</sequence>
<dbReference type="CDD" id="cd06355">
    <property type="entry name" value="PBP1_FmdD-like"/>
    <property type="match status" value="1"/>
</dbReference>
<dbReference type="RefSeq" id="WP_111245715.1">
    <property type="nucleotide sequence ID" value="NZ_AP023358.1"/>
</dbReference>
<dbReference type="Pfam" id="PF13433">
    <property type="entry name" value="Peripla_BP_5"/>
    <property type="match status" value="1"/>
</dbReference>
<dbReference type="PANTHER" id="PTHR47628:SF1">
    <property type="entry name" value="ALIPHATIC AMIDASE EXPRESSION-REGULATING PROTEIN"/>
    <property type="match status" value="1"/>
</dbReference>
<organism evidence="1 2">
    <name type="scientific">Micromonospora endophytica</name>
    <dbReference type="NCBI Taxonomy" id="515350"/>
    <lineage>
        <taxon>Bacteria</taxon>
        <taxon>Bacillati</taxon>
        <taxon>Actinomycetota</taxon>
        <taxon>Actinomycetes</taxon>
        <taxon>Micromonosporales</taxon>
        <taxon>Micromonosporaceae</taxon>
        <taxon>Micromonospora</taxon>
    </lineage>
</organism>
<proteinExistence type="predicted"/>
<dbReference type="PANTHER" id="PTHR47628">
    <property type="match status" value="1"/>
</dbReference>